<dbReference type="Pfam" id="PF05593">
    <property type="entry name" value="RHS_repeat"/>
    <property type="match status" value="1"/>
</dbReference>
<dbReference type="Proteomes" id="UP000367750">
    <property type="component" value="Unassembled WGS sequence"/>
</dbReference>
<proteinExistence type="predicted"/>
<dbReference type="InterPro" id="IPR056823">
    <property type="entry name" value="TEN-like_YD-shell"/>
</dbReference>
<feature type="non-terminal residue" evidence="3">
    <location>
        <position position="1305"/>
    </location>
</feature>
<keyword evidence="4" id="KW-1185">Reference proteome</keyword>
<dbReference type="InterPro" id="IPR050708">
    <property type="entry name" value="T6SS_VgrG/RHS"/>
</dbReference>
<evidence type="ECO:0000256" key="1">
    <source>
        <dbReference type="ARBA" id="ARBA00022737"/>
    </source>
</evidence>
<dbReference type="NCBIfam" id="TIGR01643">
    <property type="entry name" value="YD_repeat_2x"/>
    <property type="match status" value="2"/>
</dbReference>
<dbReference type="PANTHER" id="PTHR32305:SF15">
    <property type="entry name" value="PROTEIN RHSA-RELATED"/>
    <property type="match status" value="1"/>
</dbReference>
<sequence length="1305" mass="143458">MLAALLSVTLLTQGIPAERSSVYADSADNSVALNNLATTKAIYDIAVNTPNNGIAGGEEVSNLTGTMTLTATDLVFPGRNGLDVSLTRVYSTRDSNLSNPRAITSNTSAPYYYSNDSSWDKYTWNEKRYNLGAGWSFAFPSVEFRGTEPFLHMTDGNVYRIAGTGSARTIEGYPLQDKTFSAASGTIGGMTAAYKLTDLDQTSVYFDDSGRWIGTRDAYGNEVAVAYVTKPVFGGTSVPLIASITSTGGRVIAFDYPDANTVTVTYPIDGTRSGKLVYNKTALAGQTNEMVLSSVDTYTSIDSANSANSKKLTTSYTYSPKTAAFDYETADTTKANGSIVYALLNKVTYPTGASSNYSYENTPQKKFLGAAGYLEYYRLSERYDSLKGPAGTAQRTGYTKYSYDAKNFSGYGVSGETDPDNRTASFSVTNSMRTFTDPDTASPSQDRLVESKTYSSKYLLTSYTAEKQGEYKQTTTYSYDAQVELPTAVRDTFYSIDGSQGSSYTEYQYTYDPYGNVLTETDPKNYKTTYAYHSTFRGIPVSKTTAYGSAGSSPVTEKIIQTVSPTKPEVSKVEQKYKNKPTDTAEQTDTTEFTYDAYGNVLTTKRLLENNRSQLTTYTYDSNSLFPVSVKQNVTKNGTTRTIEEKYEFTSGTGWEKGYLDPNAVKAGTSAASSRKYETEYDLTGRVTKIKSSMVSGESAKPERTFSYTYDTANQTYTVQGVDEEGNKTVSLYDGLGRIREVKAPSANTVMDSTTASHTPVTKQTFTYNGLGEVIGVKDGNNHTITYEYDNLGRVKQETTSLGQVLGHSYNDVLHSSTTTRPITSSTTATTEITSDELGRMTNIKQLNSDPTKSEVLQRSIAYEVGGDPFQVQTIDGRNNTATYKGNGLGLVTEVQQNINGINQTATYGYNKLRKITNKSVDGQILASYDYNELGQRVSKADATSGIETYNYDDNGNLTDGTDRLGNPARHTYDERNQLTGWDYGSVGSAVTATFTYYKNGLRKSMTDETGTTQYQYNRDLTLRGVTYPDGKTIQYEYDNAGNRTKMTDPFGAITLYAYDDDNRLTKVSFKANASAVESTQATYVYSGSVLDKITYGNGLVTQYFYEDGFGRLTKVQHLKGSSVINEYKYSYDGNGNITQRTSNGKTETFAYDELDRIISSTEGNEQYSYDKKGNRLVQLSTATSISTDSVNFTYDKANQLKSVTRNGIATSYKYDGDGLMRERTSGGKTTRFYYDGQNIIAEGSVSGNSVSFQTRYIRGSQLISMTNQSGAQGYYLLNGHGDVVSLYKQDQTLLSTYDYDIWGN</sequence>
<dbReference type="InterPro" id="IPR031325">
    <property type="entry name" value="RHS_repeat"/>
</dbReference>
<accession>A0A5J5GK19</accession>
<dbReference type="OrthoDB" id="41445at2"/>
<reference evidence="3 4" key="1">
    <citation type="submission" date="2019-09" db="EMBL/GenBank/DDBJ databases">
        <title>Bacillus ochoae sp. nov., Paenibacillus whitsoniae sp. nov., Paenibacillus spiritus sp. nov. Isolated from the Mars Exploration Rover during spacecraft assembly.</title>
        <authorList>
            <person name="Seuylemezian A."/>
            <person name="Vaishampayan P."/>
        </authorList>
    </citation>
    <scope>NUCLEOTIDE SEQUENCE [LARGE SCALE GENOMIC DNA]</scope>
    <source>
        <strain evidence="3 4">MER_111</strain>
    </source>
</reference>
<feature type="domain" description="Teneurin-like YD-shell" evidence="2">
    <location>
        <begin position="673"/>
        <end position="846"/>
    </location>
</feature>
<evidence type="ECO:0000259" key="2">
    <source>
        <dbReference type="Pfam" id="PF25023"/>
    </source>
</evidence>
<dbReference type="EMBL" id="VYKK01000003">
    <property type="protein sequence ID" value="KAA9008440.1"/>
    <property type="molecule type" value="Genomic_DNA"/>
</dbReference>
<dbReference type="Gene3D" id="2.180.10.10">
    <property type="entry name" value="RHS repeat-associated core"/>
    <property type="match status" value="4"/>
</dbReference>
<organism evidence="3 4">
    <name type="scientific">Paenibacillus spiritus</name>
    <dbReference type="NCBI Taxonomy" id="2496557"/>
    <lineage>
        <taxon>Bacteria</taxon>
        <taxon>Bacillati</taxon>
        <taxon>Bacillota</taxon>
        <taxon>Bacilli</taxon>
        <taxon>Bacillales</taxon>
        <taxon>Paenibacillaceae</taxon>
        <taxon>Paenibacillus</taxon>
    </lineage>
</organism>
<feature type="domain" description="Teneurin-like YD-shell" evidence="2">
    <location>
        <begin position="1058"/>
        <end position="1305"/>
    </location>
</feature>
<dbReference type="PANTHER" id="PTHR32305">
    <property type="match status" value="1"/>
</dbReference>
<dbReference type="InterPro" id="IPR006530">
    <property type="entry name" value="YD"/>
</dbReference>
<keyword evidence="1" id="KW-0677">Repeat</keyword>
<comment type="caution">
    <text evidence="3">The sequence shown here is derived from an EMBL/GenBank/DDBJ whole genome shotgun (WGS) entry which is preliminary data.</text>
</comment>
<dbReference type="Pfam" id="PF25023">
    <property type="entry name" value="TEN_YD-shell"/>
    <property type="match status" value="2"/>
</dbReference>
<dbReference type="RefSeq" id="WP_150456462.1">
    <property type="nucleotide sequence ID" value="NZ_VYKK01000003.1"/>
</dbReference>
<gene>
    <name evidence="3" type="ORF">F4V43_01440</name>
</gene>
<evidence type="ECO:0000313" key="3">
    <source>
        <dbReference type="EMBL" id="KAA9008440.1"/>
    </source>
</evidence>
<name>A0A5J5GK19_9BACL</name>
<protein>
    <submittedName>
        <fullName evidence="3">RHS repeat protein</fullName>
    </submittedName>
</protein>
<evidence type="ECO:0000313" key="4">
    <source>
        <dbReference type="Proteomes" id="UP000367750"/>
    </source>
</evidence>